<evidence type="ECO:0000256" key="2">
    <source>
        <dbReference type="ARBA" id="ARBA00004496"/>
    </source>
</evidence>
<comment type="catalytic activity">
    <reaction evidence="1">
        <text>S-adenosyl-L-methionine + a thiopurine = S-adenosyl-L-homocysteine + a thiopurine S-methylether.</text>
        <dbReference type="EC" id="2.1.1.67"/>
    </reaction>
</comment>
<evidence type="ECO:0000256" key="6">
    <source>
        <dbReference type="ARBA" id="ARBA00022603"/>
    </source>
</evidence>
<evidence type="ECO:0000256" key="7">
    <source>
        <dbReference type="ARBA" id="ARBA00022679"/>
    </source>
</evidence>
<dbReference type="EMBL" id="QPID01000011">
    <property type="protein sequence ID" value="RCU45284.1"/>
    <property type="molecule type" value="Genomic_DNA"/>
</dbReference>
<comment type="subcellular location">
    <subcellularLocation>
        <location evidence="2">Cytoplasm</location>
    </subcellularLocation>
</comment>
<dbReference type="InterPro" id="IPR029063">
    <property type="entry name" value="SAM-dependent_MTases_sf"/>
</dbReference>
<dbReference type="AlphaFoldDB" id="A0A368N6W6"/>
<dbReference type="GO" id="GO:0032259">
    <property type="term" value="P:methylation"/>
    <property type="evidence" value="ECO:0007669"/>
    <property type="project" value="UniProtKB-KW"/>
</dbReference>
<dbReference type="GO" id="GO:0005737">
    <property type="term" value="C:cytoplasm"/>
    <property type="evidence" value="ECO:0007669"/>
    <property type="project" value="UniProtKB-SubCell"/>
</dbReference>
<gene>
    <name evidence="9" type="ORF">DU002_16345</name>
</gene>
<reference evidence="9 10" key="1">
    <citation type="submission" date="2018-07" db="EMBL/GenBank/DDBJ databases">
        <title>Corallincola holothuriorum sp. nov., a new facultative anaerobe isolated from sea cucumber Apostichopus japonicus.</title>
        <authorList>
            <person name="Xia H."/>
        </authorList>
    </citation>
    <scope>NUCLEOTIDE SEQUENCE [LARGE SCALE GENOMIC DNA]</scope>
    <source>
        <strain evidence="9 10">C4</strain>
    </source>
</reference>
<proteinExistence type="inferred from homology"/>
<evidence type="ECO:0000313" key="10">
    <source>
        <dbReference type="Proteomes" id="UP000252558"/>
    </source>
</evidence>
<name>A0A368N6W6_9GAMM</name>
<comment type="similarity">
    <text evidence="3">Belongs to the class I-like SAM-binding methyltransferase superfamily. TPMT family.</text>
</comment>
<sequence>MSICSLIWDGSTHTCLDSGQYVVSPPFCQPRDRSGSYGYSTLIKPSMSNLLWKEKWKRNDIGFHQAVSHHLLRRFLSQLNLPANEKILVPLCGKSHDMDLLADLGYRVMGVELSRIAIKAYFESRQVKPSREKRGRFIIWRASNIEIWCGDVFDLTANDLHGIRTLYDCTSLTAFAAELRPRYIEHFQQTLAQPTQILLMTTESADEAVSNSALMVDAEIAALYQAHYQVELLYGQHSLLYDPEDPSAPKSMMDEKVYLMSSHTSG</sequence>
<keyword evidence="6 9" id="KW-0489">Methyltransferase</keyword>
<evidence type="ECO:0000256" key="5">
    <source>
        <dbReference type="ARBA" id="ARBA00022490"/>
    </source>
</evidence>
<organism evidence="9 10">
    <name type="scientific">Corallincola holothuriorum</name>
    <dbReference type="NCBI Taxonomy" id="2282215"/>
    <lineage>
        <taxon>Bacteria</taxon>
        <taxon>Pseudomonadati</taxon>
        <taxon>Pseudomonadota</taxon>
        <taxon>Gammaproteobacteria</taxon>
        <taxon>Alteromonadales</taxon>
        <taxon>Psychromonadaceae</taxon>
        <taxon>Corallincola</taxon>
    </lineage>
</organism>
<evidence type="ECO:0000256" key="8">
    <source>
        <dbReference type="ARBA" id="ARBA00022691"/>
    </source>
</evidence>
<protein>
    <recommendedName>
        <fullName evidence="4">thiopurine S-methyltransferase</fullName>
        <ecNumber evidence="4">2.1.1.67</ecNumber>
    </recommendedName>
</protein>
<dbReference type="Pfam" id="PF05724">
    <property type="entry name" value="TPMT"/>
    <property type="match status" value="1"/>
</dbReference>
<dbReference type="SUPFAM" id="SSF53335">
    <property type="entry name" value="S-adenosyl-L-methionine-dependent methyltransferases"/>
    <property type="match status" value="1"/>
</dbReference>
<dbReference type="PANTHER" id="PTHR10259">
    <property type="entry name" value="THIOPURINE S-METHYLTRANSFERASE"/>
    <property type="match status" value="1"/>
</dbReference>
<evidence type="ECO:0000256" key="1">
    <source>
        <dbReference type="ARBA" id="ARBA00000903"/>
    </source>
</evidence>
<dbReference type="PIRSF" id="PIRSF023956">
    <property type="entry name" value="Thiopurine_S-methyltransferase"/>
    <property type="match status" value="1"/>
</dbReference>
<dbReference type="EC" id="2.1.1.67" evidence="4"/>
<accession>A0A368N6W6</accession>
<dbReference type="Gene3D" id="3.40.50.150">
    <property type="entry name" value="Vaccinia Virus protein VP39"/>
    <property type="match status" value="1"/>
</dbReference>
<dbReference type="GO" id="GO:0008119">
    <property type="term" value="F:thiopurine S-methyltransferase activity"/>
    <property type="evidence" value="ECO:0007669"/>
    <property type="project" value="UniProtKB-EC"/>
</dbReference>
<keyword evidence="8" id="KW-0949">S-adenosyl-L-methionine</keyword>
<evidence type="ECO:0000256" key="3">
    <source>
        <dbReference type="ARBA" id="ARBA00008145"/>
    </source>
</evidence>
<dbReference type="PANTHER" id="PTHR10259:SF11">
    <property type="entry name" value="THIOPURINE S-METHYLTRANSFERASE"/>
    <property type="match status" value="1"/>
</dbReference>
<keyword evidence="7 9" id="KW-0808">Transferase</keyword>
<evidence type="ECO:0000256" key="4">
    <source>
        <dbReference type="ARBA" id="ARBA00011905"/>
    </source>
</evidence>
<dbReference type="InterPro" id="IPR025835">
    <property type="entry name" value="Thiopurine_S-MeTrfase"/>
</dbReference>
<dbReference type="Proteomes" id="UP000252558">
    <property type="component" value="Unassembled WGS sequence"/>
</dbReference>
<keyword evidence="5" id="KW-0963">Cytoplasm</keyword>
<evidence type="ECO:0000313" key="9">
    <source>
        <dbReference type="EMBL" id="RCU45284.1"/>
    </source>
</evidence>
<dbReference type="InterPro" id="IPR008854">
    <property type="entry name" value="TPMT"/>
</dbReference>
<comment type="caution">
    <text evidence="9">The sequence shown here is derived from an EMBL/GenBank/DDBJ whole genome shotgun (WGS) entry which is preliminary data.</text>
</comment>
<dbReference type="PROSITE" id="PS51585">
    <property type="entry name" value="SAM_MT_TPMT"/>
    <property type="match status" value="1"/>
</dbReference>
<keyword evidence="10" id="KW-1185">Reference proteome</keyword>